<gene>
    <name evidence="1" type="ORF">AMURIS_04725</name>
</gene>
<proteinExistence type="predicted"/>
<dbReference type="EMBL" id="OFSM01000035">
    <property type="protein sequence ID" value="SOY31973.1"/>
    <property type="molecule type" value="Genomic_DNA"/>
</dbReference>
<dbReference type="AlphaFoldDB" id="A0A2K4ZNA7"/>
<accession>A0A2K4ZNA7</accession>
<reference evidence="1 2" key="1">
    <citation type="submission" date="2018-01" db="EMBL/GenBank/DDBJ databases">
        <authorList>
            <person name="Gaut B.S."/>
            <person name="Morton B.R."/>
            <person name="Clegg M.T."/>
            <person name="Duvall M.R."/>
        </authorList>
    </citation>
    <scope>NUCLEOTIDE SEQUENCE [LARGE SCALE GENOMIC DNA]</scope>
    <source>
        <strain evidence="1">GP69</strain>
    </source>
</reference>
<organism evidence="1 2">
    <name type="scientific">Acetatifactor muris</name>
    <dbReference type="NCBI Taxonomy" id="879566"/>
    <lineage>
        <taxon>Bacteria</taxon>
        <taxon>Bacillati</taxon>
        <taxon>Bacillota</taxon>
        <taxon>Clostridia</taxon>
        <taxon>Lachnospirales</taxon>
        <taxon>Lachnospiraceae</taxon>
        <taxon>Acetatifactor</taxon>
    </lineage>
</organism>
<name>A0A2K4ZNA7_9FIRM</name>
<sequence>MTVLKGVAEIEDEDQAGIISPEWENQDNYNWEICYTVRGSFERSGGFLVD</sequence>
<evidence type="ECO:0000313" key="2">
    <source>
        <dbReference type="Proteomes" id="UP000236311"/>
    </source>
</evidence>
<protein>
    <submittedName>
        <fullName evidence="1">Uncharacterized protein</fullName>
    </submittedName>
</protein>
<keyword evidence="2" id="KW-1185">Reference proteome</keyword>
<evidence type="ECO:0000313" key="1">
    <source>
        <dbReference type="EMBL" id="SOY31973.1"/>
    </source>
</evidence>
<dbReference type="Proteomes" id="UP000236311">
    <property type="component" value="Unassembled WGS sequence"/>
</dbReference>